<dbReference type="EMBL" id="CP102515">
    <property type="protein sequence ID" value="UUY52278.1"/>
    <property type="molecule type" value="Genomic_DNA"/>
</dbReference>
<keyword evidence="2" id="KW-1185">Reference proteome</keyword>
<dbReference type="SUPFAM" id="SSF50494">
    <property type="entry name" value="Trypsin-like serine proteases"/>
    <property type="match status" value="1"/>
</dbReference>
<proteinExistence type="predicted"/>
<evidence type="ECO:0008006" key="3">
    <source>
        <dbReference type="Google" id="ProtNLM"/>
    </source>
</evidence>
<evidence type="ECO:0000313" key="1">
    <source>
        <dbReference type="EMBL" id="UUY52278.1"/>
    </source>
</evidence>
<dbReference type="InterPro" id="IPR009003">
    <property type="entry name" value="Peptidase_S1_PA"/>
</dbReference>
<organism evidence="1 2">
    <name type="scientific">Streptomyces yangpuensis</name>
    <dbReference type="NCBI Taxonomy" id="1648182"/>
    <lineage>
        <taxon>Bacteria</taxon>
        <taxon>Bacillati</taxon>
        <taxon>Actinomycetota</taxon>
        <taxon>Actinomycetes</taxon>
        <taxon>Kitasatosporales</taxon>
        <taxon>Streptomycetaceae</taxon>
        <taxon>Streptomyces</taxon>
    </lineage>
</organism>
<dbReference type="Gene3D" id="2.40.10.10">
    <property type="entry name" value="Trypsin-like serine proteases"/>
    <property type="match status" value="1"/>
</dbReference>
<dbReference type="Proteomes" id="UP001057738">
    <property type="component" value="Plasmid unnamed1"/>
</dbReference>
<dbReference type="RefSeq" id="WP_257858019.1">
    <property type="nucleotide sequence ID" value="NZ_CP102515.1"/>
</dbReference>
<geneLocation type="plasmid" evidence="1 2">
    <name>unnamed1</name>
</geneLocation>
<protein>
    <recommendedName>
        <fullName evidence="3">Serine protease</fullName>
    </recommendedName>
</protein>
<keyword evidence="1" id="KW-0614">Plasmid</keyword>
<sequence>MAENWQKDGLDVAMLEMNPGRDGRNISEVTGAQPISFLAEPSGPAHFFGYPYTDRVLHCSGVTTWASGKTLLRVPCLMGMGSSGGPYLSGDAAAEGTVVAVNISGDGKASYGTALGAFAQRLYQQSESG</sequence>
<evidence type="ECO:0000313" key="2">
    <source>
        <dbReference type="Proteomes" id="UP001057738"/>
    </source>
</evidence>
<name>A0ABY5Q9E5_9ACTN</name>
<reference evidence="1" key="1">
    <citation type="submission" date="2022-08" db="EMBL/GenBank/DDBJ databases">
        <authorList>
            <person name="Tian L."/>
        </authorList>
    </citation>
    <scope>NUCLEOTIDE SEQUENCE</scope>
    <source>
        <strain evidence="1">CM253</strain>
        <plasmid evidence="1">unnamed1</plasmid>
    </source>
</reference>
<dbReference type="InterPro" id="IPR043504">
    <property type="entry name" value="Peptidase_S1_PA_chymotrypsin"/>
</dbReference>
<dbReference type="GeneID" id="95578531"/>
<gene>
    <name evidence="1" type="ORF">NRK68_33890</name>
</gene>
<accession>A0ABY5Q9E5</accession>